<evidence type="ECO:0000313" key="2">
    <source>
        <dbReference type="Proteomes" id="UP000054709"/>
    </source>
</evidence>
<gene>
    <name evidence="1" type="ORF">UQ64_18080</name>
</gene>
<dbReference type="SUPFAM" id="SSF49464">
    <property type="entry name" value="Carboxypeptidase regulatory domain-like"/>
    <property type="match status" value="1"/>
</dbReference>
<evidence type="ECO:0008006" key="3">
    <source>
        <dbReference type="Google" id="ProtNLM"/>
    </source>
</evidence>
<dbReference type="AlphaFoldDB" id="A0A0W1AXE3"/>
<dbReference type="RefSeq" id="WP_060624265.1">
    <property type="nucleotide sequence ID" value="NZ_LCZJ02000025.1"/>
</dbReference>
<protein>
    <recommendedName>
        <fullName evidence="3">Carboxypeptidase regulatory-like domain-containing protein</fullName>
    </recommendedName>
</protein>
<dbReference type="InterPro" id="IPR008969">
    <property type="entry name" value="CarboxyPept-like_regulatory"/>
</dbReference>
<dbReference type="OrthoDB" id="2678286at2"/>
<keyword evidence="2" id="KW-1185">Reference proteome</keyword>
<proteinExistence type="predicted"/>
<reference evidence="1 2" key="1">
    <citation type="journal article" date="2015" name="Int. Biodeterior. Biodegradation">
        <title>Physiological and genetic screening methods for the isolation of methyl tert-butyl ether-degrading bacteria for bioremediation purposes.</title>
        <authorList>
            <person name="Guisado I.M."/>
            <person name="Purswani J."/>
            <person name="Gonzalez Lopez J."/>
            <person name="Pozo C."/>
        </authorList>
    </citation>
    <scope>NUCLEOTIDE SEQUENCE [LARGE SCALE GENOMIC DNA]</scope>
    <source>
        <strain evidence="1 2">SH7</strain>
    </source>
</reference>
<sequence length="222" mass="26279">METKIKVFGRITNFEEEPLKGAIIRLLNDQFEDIYNTFTDEEGNYELFVQKGLYYAFYACKDYNINYLEYWAWNLPLFNDIELNAKIDGLEVYTLTAFRIKQGFPQLMLYFRPMSLKRAKTLNQTADLLKDSEIIDISPDLSKDDIKVTINNEASEIYEINKVLEYGGNNQRIYSYLIHVSTNKVLYTYDYNRIDIKLFDKETMEQGEGTLFWKEDRTIVSQ</sequence>
<dbReference type="Proteomes" id="UP000054709">
    <property type="component" value="Unassembled WGS sequence"/>
</dbReference>
<dbReference type="EMBL" id="LCZJ02000025">
    <property type="protein sequence ID" value="KTD85991.1"/>
    <property type="molecule type" value="Genomic_DNA"/>
</dbReference>
<organism evidence="1 2">
    <name type="scientific">Paenibacillus etheri</name>
    <dbReference type="NCBI Taxonomy" id="1306852"/>
    <lineage>
        <taxon>Bacteria</taxon>
        <taxon>Bacillati</taxon>
        <taxon>Bacillota</taxon>
        <taxon>Bacilli</taxon>
        <taxon>Bacillales</taxon>
        <taxon>Paenibacillaceae</taxon>
        <taxon>Paenibacillus</taxon>
    </lineage>
</organism>
<evidence type="ECO:0000313" key="1">
    <source>
        <dbReference type="EMBL" id="KTD85991.1"/>
    </source>
</evidence>
<comment type="caution">
    <text evidence="1">The sequence shown here is derived from an EMBL/GenBank/DDBJ whole genome shotgun (WGS) entry which is preliminary data.</text>
</comment>
<name>A0A0W1AXE3_9BACL</name>
<accession>A0A0W1AXE3</accession>